<reference evidence="1 2" key="1">
    <citation type="submission" date="2017-05" db="EMBL/GenBank/DDBJ databases">
        <authorList>
            <person name="Varghese N."/>
            <person name="Submissions S."/>
        </authorList>
    </citation>
    <scope>NUCLEOTIDE SEQUENCE [LARGE SCALE GENOMIC DNA]</scope>
    <source>
        <strain evidence="1 2">DSM 15360</strain>
    </source>
</reference>
<keyword evidence="2" id="KW-1185">Reference proteome</keyword>
<proteinExistence type="predicted"/>
<dbReference type="Pfam" id="PF17170">
    <property type="entry name" value="DUF5128"/>
    <property type="match status" value="1"/>
</dbReference>
<gene>
    <name evidence="1" type="ORF">SAMN06265367_107229</name>
</gene>
<dbReference type="RefSeq" id="WP_283414241.1">
    <property type="nucleotide sequence ID" value="NZ_FXUA01000007.1"/>
</dbReference>
<protein>
    <submittedName>
        <fullName evidence="1">6-bladed beta-propeller protein</fullName>
    </submittedName>
</protein>
<dbReference type="Proteomes" id="UP001157915">
    <property type="component" value="Unassembled WGS sequence"/>
</dbReference>
<name>A0ABY1PEW0_9BACT</name>
<evidence type="ECO:0000313" key="1">
    <source>
        <dbReference type="EMBL" id="SMP31900.1"/>
    </source>
</evidence>
<sequence>MNQLKYLFILTLLFFSCGEEKKESLSVRSHTVMAELPAPVENSDLIFEFEEIIRLRNSSEDVLSIDKVVENESGFFVLDKRQNRLSLFDYSGDFIRSFGEMGSGPGEYGAIYDFFIIGDLVYIFSPSDLALITYEVNSGDFKSKSQLKLFAQRIVPVSDHEILIYVSNNPSDSNFNVYLSDLKGNLLKEYFPFDPLRSNSIVSYTGFLVSGVDGQYYCEPFGDSIFKFDSSAKSFDQLFELGFVSGEIKSDRENFEKYTGDYNLDPQNRVRFPGGNFLINQEWMLLEMTFDSKVQYVLQDLKDTSHLYTLSRGVSNEFWRFVRNPLLLNSKNELLFPVDPETFHNYDKEKSSQIMTEIFNNKETTEEDNFYLIRISIK</sequence>
<dbReference type="Gene3D" id="2.120.10.30">
    <property type="entry name" value="TolB, C-terminal domain"/>
    <property type="match status" value="1"/>
</dbReference>
<dbReference type="SUPFAM" id="SSF69322">
    <property type="entry name" value="Tricorn protease domain 2"/>
    <property type="match status" value="1"/>
</dbReference>
<dbReference type="EMBL" id="FXUA01000007">
    <property type="protein sequence ID" value="SMP31900.1"/>
    <property type="molecule type" value="Genomic_DNA"/>
</dbReference>
<organism evidence="1 2">
    <name type="scientific">Algoriphagus winogradskyi</name>
    <dbReference type="NCBI Taxonomy" id="237017"/>
    <lineage>
        <taxon>Bacteria</taxon>
        <taxon>Pseudomonadati</taxon>
        <taxon>Bacteroidota</taxon>
        <taxon>Cytophagia</taxon>
        <taxon>Cytophagales</taxon>
        <taxon>Cyclobacteriaceae</taxon>
        <taxon>Algoriphagus</taxon>
    </lineage>
</organism>
<dbReference type="InterPro" id="IPR011042">
    <property type="entry name" value="6-blade_b-propeller_TolB-like"/>
</dbReference>
<accession>A0ABY1PEW0</accession>
<comment type="caution">
    <text evidence="1">The sequence shown here is derived from an EMBL/GenBank/DDBJ whole genome shotgun (WGS) entry which is preliminary data.</text>
</comment>
<dbReference type="PROSITE" id="PS51257">
    <property type="entry name" value="PROKAR_LIPOPROTEIN"/>
    <property type="match status" value="1"/>
</dbReference>
<evidence type="ECO:0000313" key="2">
    <source>
        <dbReference type="Proteomes" id="UP001157915"/>
    </source>
</evidence>